<feature type="active site" description="Proton donor/acceptor" evidence="2">
    <location>
        <position position="162"/>
    </location>
</feature>
<dbReference type="EMBL" id="LNAM01000164">
    <property type="protein sequence ID" value="KSV58662.1"/>
    <property type="molecule type" value="Genomic_DNA"/>
</dbReference>
<gene>
    <name evidence="5" type="ORF">ASU35_02345</name>
</gene>
<dbReference type="RefSeq" id="WP_058353097.1">
    <property type="nucleotide sequence ID" value="NZ_CABMMD010000164.1"/>
</dbReference>
<keyword evidence="1" id="KW-0378">Hydrolase</keyword>
<dbReference type="OrthoDB" id="9806013at2"/>
<sequence>MKGDDNRVREHRGLREKLPVAAAILLIIVLLISVWKIGNYLMDDWKSRSFVKDLQQSVIIRDEGEAEPDDAAPGQEEETDTEKETEAPDFIDFDSLHEISGDAAAWIYEPDGEINYVIAQAKDNDYYLRRLLDGTEASGGTLFMDFRNNKDLSDWNTVIYGHNMKNGTMFATLLDYRRPGYYDKHPVMYLYTPEQRYRIELIAGYTTNVNDLIYSIPATKESRDEILDHARMVSSFISDVTVEDGDRLVTLSTCSYVYDDARYVVIGRIVGE</sequence>
<dbReference type="STRING" id="290052.ASU35_02345"/>
<dbReference type="InterPro" id="IPR023365">
    <property type="entry name" value="Sortase_dom-sf"/>
</dbReference>
<dbReference type="InterPro" id="IPR005754">
    <property type="entry name" value="Sortase"/>
</dbReference>
<keyword evidence="4" id="KW-0812">Transmembrane</keyword>
<keyword evidence="4" id="KW-1133">Transmembrane helix</keyword>
<evidence type="ECO:0000313" key="5">
    <source>
        <dbReference type="EMBL" id="KSV58662.1"/>
    </source>
</evidence>
<evidence type="ECO:0000256" key="4">
    <source>
        <dbReference type="SAM" id="Phobius"/>
    </source>
</evidence>
<dbReference type="CDD" id="cd05826">
    <property type="entry name" value="Sortase_B"/>
    <property type="match status" value="1"/>
</dbReference>
<evidence type="ECO:0000313" key="6">
    <source>
        <dbReference type="Proteomes" id="UP000054874"/>
    </source>
</evidence>
<dbReference type="Pfam" id="PF04203">
    <property type="entry name" value="Sortase"/>
    <property type="match status" value="1"/>
</dbReference>
<protein>
    <recommendedName>
        <fullName evidence="7">SrtB family sortase</fullName>
    </recommendedName>
</protein>
<dbReference type="Gene3D" id="2.40.260.10">
    <property type="entry name" value="Sortase"/>
    <property type="match status" value="1"/>
</dbReference>
<keyword evidence="4" id="KW-0472">Membrane</keyword>
<evidence type="ECO:0000256" key="1">
    <source>
        <dbReference type="ARBA" id="ARBA00022801"/>
    </source>
</evidence>
<dbReference type="GO" id="GO:0016787">
    <property type="term" value="F:hydrolase activity"/>
    <property type="evidence" value="ECO:0007669"/>
    <property type="project" value="UniProtKB-KW"/>
</dbReference>
<feature type="active site" description="Acyl-thioester intermediate" evidence="2">
    <location>
        <position position="254"/>
    </location>
</feature>
<evidence type="ECO:0000256" key="3">
    <source>
        <dbReference type="SAM" id="MobiDB-lite"/>
    </source>
</evidence>
<dbReference type="NCBIfam" id="TIGR03064">
    <property type="entry name" value="sortase_srtB"/>
    <property type="match status" value="1"/>
</dbReference>
<dbReference type="InterPro" id="IPR009835">
    <property type="entry name" value="SrtB"/>
</dbReference>
<dbReference type="Proteomes" id="UP000054874">
    <property type="component" value="Unassembled WGS sequence"/>
</dbReference>
<proteinExistence type="predicted"/>
<feature type="compositionally biased region" description="Acidic residues" evidence="3">
    <location>
        <begin position="64"/>
        <end position="87"/>
    </location>
</feature>
<reference evidence="5 6" key="1">
    <citation type="submission" date="2015-11" db="EMBL/GenBank/DDBJ databases">
        <title>Butyribacter intestini gen. nov., sp. nov., a butyric acid-producing bacterium of the family Lachnospiraceae isolated from the human faeces.</title>
        <authorList>
            <person name="Zou Y."/>
            <person name="Xue W."/>
            <person name="Luo G."/>
            <person name="Lv M."/>
        </authorList>
    </citation>
    <scope>NUCLEOTIDE SEQUENCE [LARGE SCALE GENOMIC DNA]</scope>
    <source>
        <strain evidence="5 6">ACET-33324</strain>
    </source>
</reference>
<organism evidence="5 6">
    <name type="scientific">Acetivibrio ethanolgignens</name>
    <dbReference type="NCBI Taxonomy" id="290052"/>
    <lineage>
        <taxon>Bacteria</taxon>
        <taxon>Bacillati</taxon>
        <taxon>Bacillota</taxon>
        <taxon>Clostridia</taxon>
        <taxon>Eubacteriales</taxon>
        <taxon>Oscillospiraceae</taxon>
        <taxon>Acetivibrio</taxon>
    </lineage>
</organism>
<keyword evidence="6" id="KW-1185">Reference proteome</keyword>
<evidence type="ECO:0008006" key="7">
    <source>
        <dbReference type="Google" id="ProtNLM"/>
    </source>
</evidence>
<name>A0A0V8QEK4_9FIRM</name>
<dbReference type="SUPFAM" id="SSF63817">
    <property type="entry name" value="Sortase"/>
    <property type="match status" value="1"/>
</dbReference>
<evidence type="ECO:0000256" key="2">
    <source>
        <dbReference type="PIRSR" id="PIRSR605754-1"/>
    </source>
</evidence>
<comment type="caution">
    <text evidence="5">The sequence shown here is derived from an EMBL/GenBank/DDBJ whole genome shotgun (WGS) entry which is preliminary data.</text>
</comment>
<feature type="transmembrane region" description="Helical" evidence="4">
    <location>
        <begin position="20"/>
        <end position="42"/>
    </location>
</feature>
<dbReference type="AlphaFoldDB" id="A0A0V8QEK4"/>
<feature type="region of interest" description="Disordered" evidence="3">
    <location>
        <begin position="62"/>
        <end position="87"/>
    </location>
</feature>
<accession>A0A0V8QEK4</accession>